<dbReference type="GO" id="GO:0003700">
    <property type="term" value="F:DNA-binding transcription factor activity"/>
    <property type="evidence" value="ECO:0007669"/>
    <property type="project" value="InterPro"/>
</dbReference>
<dbReference type="AlphaFoldDB" id="A0A9P4NEN3"/>
<evidence type="ECO:0000256" key="6">
    <source>
        <dbReference type="SAM" id="Coils"/>
    </source>
</evidence>
<dbReference type="SMART" id="SM00415">
    <property type="entry name" value="HSF"/>
    <property type="match status" value="1"/>
</dbReference>
<dbReference type="SUPFAM" id="SSF46785">
    <property type="entry name" value="Winged helix' DNA-binding domain"/>
    <property type="match status" value="1"/>
</dbReference>
<dbReference type="PANTHER" id="PTHR10015">
    <property type="entry name" value="HEAT SHOCK TRANSCRIPTION FACTOR"/>
    <property type="match status" value="1"/>
</dbReference>
<evidence type="ECO:0000259" key="8">
    <source>
        <dbReference type="SMART" id="SM00415"/>
    </source>
</evidence>
<feature type="compositionally biased region" description="Polar residues" evidence="7">
    <location>
        <begin position="696"/>
        <end position="725"/>
    </location>
</feature>
<feature type="region of interest" description="Disordered" evidence="7">
    <location>
        <begin position="433"/>
        <end position="493"/>
    </location>
</feature>
<dbReference type="InterPro" id="IPR036390">
    <property type="entry name" value="WH_DNA-bd_sf"/>
</dbReference>
<evidence type="ECO:0000256" key="7">
    <source>
        <dbReference type="SAM" id="MobiDB-lite"/>
    </source>
</evidence>
<organism evidence="9 10">
    <name type="scientific">Tothia fuscella</name>
    <dbReference type="NCBI Taxonomy" id="1048955"/>
    <lineage>
        <taxon>Eukaryota</taxon>
        <taxon>Fungi</taxon>
        <taxon>Dikarya</taxon>
        <taxon>Ascomycota</taxon>
        <taxon>Pezizomycotina</taxon>
        <taxon>Dothideomycetes</taxon>
        <taxon>Pleosporomycetidae</taxon>
        <taxon>Venturiales</taxon>
        <taxon>Cylindrosympodiaceae</taxon>
        <taxon>Tothia</taxon>
    </lineage>
</organism>
<dbReference type="PRINTS" id="PR00056">
    <property type="entry name" value="HSFDOMAIN"/>
</dbReference>
<gene>
    <name evidence="9" type="ORF">EJ08DRAFT_599789</name>
</gene>
<evidence type="ECO:0000256" key="5">
    <source>
        <dbReference type="RuleBase" id="RU004020"/>
    </source>
</evidence>
<feature type="region of interest" description="Disordered" evidence="7">
    <location>
        <begin position="674"/>
        <end position="740"/>
    </location>
</feature>
<reference evidence="9" key="1">
    <citation type="journal article" date="2020" name="Stud. Mycol.">
        <title>101 Dothideomycetes genomes: a test case for predicting lifestyles and emergence of pathogens.</title>
        <authorList>
            <person name="Haridas S."/>
            <person name="Albert R."/>
            <person name="Binder M."/>
            <person name="Bloem J."/>
            <person name="Labutti K."/>
            <person name="Salamov A."/>
            <person name="Andreopoulos B."/>
            <person name="Baker S."/>
            <person name="Barry K."/>
            <person name="Bills G."/>
            <person name="Bluhm B."/>
            <person name="Cannon C."/>
            <person name="Castanera R."/>
            <person name="Culley D."/>
            <person name="Daum C."/>
            <person name="Ezra D."/>
            <person name="Gonzalez J."/>
            <person name="Henrissat B."/>
            <person name="Kuo A."/>
            <person name="Liang C."/>
            <person name="Lipzen A."/>
            <person name="Lutzoni F."/>
            <person name="Magnuson J."/>
            <person name="Mondo S."/>
            <person name="Nolan M."/>
            <person name="Ohm R."/>
            <person name="Pangilinan J."/>
            <person name="Park H.-J."/>
            <person name="Ramirez L."/>
            <person name="Alfaro M."/>
            <person name="Sun H."/>
            <person name="Tritt A."/>
            <person name="Yoshinaga Y."/>
            <person name="Zwiers L.-H."/>
            <person name="Turgeon B."/>
            <person name="Goodwin S."/>
            <person name="Spatafora J."/>
            <person name="Crous P."/>
            <person name="Grigoriev I."/>
        </authorList>
    </citation>
    <scope>NUCLEOTIDE SEQUENCE</scope>
    <source>
        <strain evidence="9">CBS 130266</strain>
    </source>
</reference>
<keyword evidence="6" id="KW-0175">Coiled coil</keyword>
<dbReference type="PANTHER" id="PTHR10015:SF427">
    <property type="entry name" value="HEAT SHOCK FACTOR PROTEIN"/>
    <property type="match status" value="1"/>
</dbReference>
<proteinExistence type="inferred from homology"/>
<dbReference type="GO" id="GO:0043565">
    <property type="term" value="F:sequence-specific DNA binding"/>
    <property type="evidence" value="ECO:0007669"/>
    <property type="project" value="InterPro"/>
</dbReference>
<feature type="compositionally biased region" description="Polar residues" evidence="7">
    <location>
        <begin position="440"/>
        <end position="459"/>
    </location>
</feature>
<dbReference type="Pfam" id="PF00447">
    <property type="entry name" value="HSF_DNA-bind"/>
    <property type="match status" value="1"/>
</dbReference>
<evidence type="ECO:0000313" key="9">
    <source>
        <dbReference type="EMBL" id="KAF2418016.1"/>
    </source>
</evidence>
<keyword evidence="10" id="KW-1185">Reference proteome</keyword>
<feature type="coiled-coil region" evidence="6">
    <location>
        <begin position="315"/>
        <end position="345"/>
    </location>
</feature>
<keyword evidence="3" id="KW-0238">DNA-binding</keyword>
<feature type="region of interest" description="Disordered" evidence="7">
    <location>
        <begin position="1"/>
        <end position="24"/>
    </location>
</feature>
<protein>
    <recommendedName>
        <fullName evidence="8">HSF-type DNA-binding domain-containing protein</fullName>
    </recommendedName>
</protein>
<dbReference type="EMBL" id="MU007133">
    <property type="protein sequence ID" value="KAF2418016.1"/>
    <property type="molecule type" value="Genomic_DNA"/>
</dbReference>
<dbReference type="InterPro" id="IPR036388">
    <property type="entry name" value="WH-like_DNA-bd_sf"/>
</dbReference>
<dbReference type="InterPro" id="IPR000232">
    <property type="entry name" value="HSF_DNA-bd"/>
</dbReference>
<dbReference type="Gene3D" id="1.10.10.10">
    <property type="entry name" value="Winged helix-like DNA-binding domain superfamily/Winged helix DNA-binding domain"/>
    <property type="match status" value="1"/>
</dbReference>
<dbReference type="FunFam" id="1.10.10.10:FF:000173">
    <property type="entry name" value="Heat shock transcription factor Hsf1"/>
    <property type="match status" value="1"/>
</dbReference>
<feature type="region of interest" description="Disordered" evidence="7">
    <location>
        <begin position="254"/>
        <end position="307"/>
    </location>
</feature>
<feature type="compositionally biased region" description="Polar residues" evidence="7">
    <location>
        <begin position="676"/>
        <end position="686"/>
    </location>
</feature>
<evidence type="ECO:0000256" key="2">
    <source>
        <dbReference type="ARBA" id="ARBA00006403"/>
    </source>
</evidence>
<evidence type="ECO:0000256" key="3">
    <source>
        <dbReference type="ARBA" id="ARBA00023125"/>
    </source>
</evidence>
<feature type="compositionally biased region" description="Polar residues" evidence="7">
    <location>
        <begin position="290"/>
        <end position="307"/>
    </location>
</feature>
<feature type="compositionally biased region" description="Basic residues" evidence="7">
    <location>
        <begin position="1"/>
        <end position="11"/>
    </location>
</feature>
<comment type="caution">
    <text evidence="9">The sequence shown here is derived from an EMBL/GenBank/DDBJ whole genome shotgun (WGS) entry which is preliminary data.</text>
</comment>
<dbReference type="Proteomes" id="UP000800235">
    <property type="component" value="Unassembled WGS sequence"/>
</dbReference>
<evidence type="ECO:0000313" key="10">
    <source>
        <dbReference type="Proteomes" id="UP000800235"/>
    </source>
</evidence>
<dbReference type="OrthoDB" id="60033at2759"/>
<feature type="domain" description="HSF-type DNA-binding" evidence="8">
    <location>
        <begin position="151"/>
        <end position="258"/>
    </location>
</feature>
<keyword evidence="4" id="KW-0539">Nucleus</keyword>
<evidence type="ECO:0000256" key="1">
    <source>
        <dbReference type="ARBA" id="ARBA00004123"/>
    </source>
</evidence>
<name>A0A9P4NEN3_9PEZI</name>
<accession>A0A9P4NEN3</accession>
<feature type="compositionally biased region" description="Basic and acidic residues" evidence="7">
    <location>
        <begin position="270"/>
        <end position="286"/>
    </location>
</feature>
<dbReference type="GO" id="GO:0005634">
    <property type="term" value="C:nucleus"/>
    <property type="evidence" value="ECO:0007669"/>
    <property type="project" value="UniProtKB-SubCell"/>
</dbReference>
<comment type="similarity">
    <text evidence="2 5">Belongs to the HSF family.</text>
</comment>
<evidence type="ECO:0000256" key="4">
    <source>
        <dbReference type="ARBA" id="ARBA00023242"/>
    </source>
</evidence>
<sequence length="740" mass="80832">MQRPLATRKRNAPGASPTPQQPLQQQFNNNAAFSDNTTFDNGFAGGWDNTNNVPNQFNDPSVFDQNLYDGGLNGSLILDNGGGLNSGLPSSQLVRRNPNQQLVSRPQSSWQDSGGNTGQMVEAPWPPVDEEDDLEQRALAAKKDAQAKRKQIPPFVQKLSSFLDDNTNTELIRWSDDGTSFVVLDEDEFAKTLIPELFKHNNYASFVRQLNMYGFHKKVGLSDNSMKASENKRKTPSEYYNKYFRRGRPELLWLIQKPKNPPPKRGAPGSKDKINRQGDSDDERKYTPGPENNTQATGDNSGTTKDLTTLPKTELASLRQELSNLQQQQKVISNVMQQMKNQNEQFYRQATAFQDMHNRHENSINAILTFLATFYNRSLEGQTNFPDIFANAIPQNTGTQQGNVVDMGDFPEVEMNMPRPNQMARQRRNPLLLGAPPTADTASPTLPATIPSSARSTVSPKPRNPSIFRPQTAGSANLRPSDAPTPPIKTDVETPNMINDNQGMLSVINAANSASPPAGPGLDFDSALQHIQHRDGNSPLTTQQRNDVLSMINANMSNVAGGNSTSGNNALNNPQTPTMPAIPTMPASQEQLDLLQRMQEEQAVKVQTLAERLQPLSPSGTIPGLWDSSNAPPSDFNLDEWVGGEDVDEHNYFPDMDGYNGDLNGDFDFGLEGANDSVSGAETNGNGLDGDFLSENDAQMNNQGGRVESLGSSRATTPATSTNVANGGGGGSNKRRKMAA</sequence>
<comment type="subcellular location">
    <subcellularLocation>
        <location evidence="1">Nucleus</location>
    </subcellularLocation>
</comment>
<feature type="region of interest" description="Disordered" evidence="7">
    <location>
        <begin position="32"/>
        <end position="51"/>
    </location>
</feature>